<accession>A0ABS5IDD5</accession>
<evidence type="ECO:0008006" key="3">
    <source>
        <dbReference type="Google" id="ProtNLM"/>
    </source>
</evidence>
<gene>
    <name evidence="1" type="ORF">KEC16_11935</name>
</gene>
<dbReference type="RefSeq" id="WP_211549156.1">
    <property type="nucleotide sequence ID" value="NZ_JAGTUF010000010.1"/>
</dbReference>
<sequence length="220" mass="23856">MRRISGVVMVGLTLAGCTYGGGDMADPLTRKFHWFSYVAGDDIRATCQAGTPDRFRLVYNGVYDQQLRLYEVDSVRRLLSVKVTAPGNASRLSGDDLLAPWRAVEGSVPLEPAAYAQLVDDFTAAGLFGPPAIGRELPSRGYHWSAASCKDGRFRFTGWTYPDAGFEALPFAVTLFAVDPTGVAVARPGPIAVDPQYEEKLRRGEVTSFSLKVGADGMVR</sequence>
<evidence type="ECO:0000313" key="2">
    <source>
        <dbReference type="Proteomes" id="UP000680714"/>
    </source>
</evidence>
<dbReference type="EMBL" id="JAGTUF010000010">
    <property type="protein sequence ID" value="MBR9972425.1"/>
    <property type="molecule type" value="Genomic_DNA"/>
</dbReference>
<protein>
    <recommendedName>
        <fullName evidence="3">Lipoprotein</fullName>
    </recommendedName>
</protein>
<dbReference type="PROSITE" id="PS51257">
    <property type="entry name" value="PROKAR_LIPOPROTEIN"/>
    <property type="match status" value="1"/>
</dbReference>
<comment type="caution">
    <text evidence="1">The sequence shown here is derived from an EMBL/GenBank/DDBJ whole genome shotgun (WGS) entry which is preliminary data.</text>
</comment>
<dbReference type="Proteomes" id="UP000680714">
    <property type="component" value="Unassembled WGS sequence"/>
</dbReference>
<name>A0ABS5IDD5_9PROT</name>
<evidence type="ECO:0000313" key="1">
    <source>
        <dbReference type="EMBL" id="MBR9972425.1"/>
    </source>
</evidence>
<proteinExistence type="predicted"/>
<organism evidence="1 2">
    <name type="scientific">Magnetospirillum sulfuroxidans</name>
    <dbReference type="NCBI Taxonomy" id="611300"/>
    <lineage>
        <taxon>Bacteria</taxon>
        <taxon>Pseudomonadati</taxon>
        <taxon>Pseudomonadota</taxon>
        <taxon>Alphaproteobacteria</taxon>
        <taxon>Rhodospirillales</taxon>
        <taxon>Rhodospirillaceae</taxon>
        <taxon>Magnetospirillum</taxon>
    </lineage>
</organism>
<keyword evidence="2" id="KW-1185">Reference proteome</keyword>
<reference evidence="1 2" key="1">
    <citation type="submission" date="2021-04" db="EMBL/GenBank/DDBJ databases">
        <title>Magnetospirillum sulfuroxidans sp. nov., a facultative chemolithoautotrophic sulfur-oxidizing alphaproteobacterium isolated from freshwater sediment and proposals for Paramagetospirillum gen. nov., and Magnetospirillaceae fam. nov.</title>
        <authorList>
            <person name="Koziaeva V."/>
            <person name="Geelhoed J.S."/>
            <person name="Sorokin D.Y."/>
            <person name="Grouzdev D.S."/>
        </authorList>
    </citation>
    <scope>NUCLEOTIDE SEQUENCE [LARGE SCALE GENOMIC DNA]</scope>
    <source>
        <strain evidence="1 2">J10</strain>
    </source>
</reference>